<protein>
    <submittedName>
        <fullName evidence="2">Uncharacterized protein</fullName>
    </submittedName>
</protein>
<reference evidence="2 3" key="1">
    <citation type="journal article" date="2020" name="Int. J. Syst. Evol. Microbiol.">
        <title>Reclassification of Streptomyces castelarensis and Streptomyces sporoclivatus as later heterotypic synonyms of Streptomyces antimycoticus.</title>
        <authorList>
            <person name="Komaki H."/>
            <person name="Tamura T."/>
        </authorList>
    </citation>
    <scope>NUCLEOTIDE SEQUENCE [LARGE SCALE GENOMIC DNA]</scope>
    <source>
        <strain evidence="2 3">NBRC 100767</strain>
    </source>
</reference>
<feature type="region of interest" description="Disordered" evidence="1">
    <location>
        <begin position="37"/>
        <end position="99"/>
    </location>
</feature>
<dbReference type="AlphaFoldDB" id="A0A499VG98"/>
<proteinExistence type="predicted"/>
<evidence type="ECO:0000313" key="2">
    <source>
        <dbReference type="EMBL" id="BBJ45187.1"/>
    </source>
</evidence>
<dbReference type="Proteomes" id="UP000463951">
    <property type="component" value="Chromosome"/>
</dbReference>
<evidence type="ECO:0000256" key="1">
    <source>
        <dbReference type="SAM" id="MobiDB-lite"/>
    </source>
</evidence>
<evidence type="ECO:0000313" key="3">
    <source>
        <dbReference type="Proteomes" id="UP000463951"/>
    </source>
</evidence>
<name>A0A499VG98_9ACTN</name>
<gene>
    <name evidence="2" type="ORF">SSPO_079050</name>
</gene>
<sequence length="99" mass="10839">MAHAASRGQTVRAPEWFRLRSRVCRVHGYPGQATTAAAVRPDTSGGSQPTAKAHNGFPISRRRRSRRPLDVRLLDARAGRDDGRTPARADTVADRLPKA</sequence>
<feature type="compositionally biased region" description="Basic and acidic residues" evidence="1">
    <location>
        <begin position="67"/>
        <end position="99"/>
    </location>
</feature>
<accession>A0A499VG98</accession>
<dbReference type="EMBL" id="AP019620">
    <property type="protein sequence ID" value="BBJ45187.1"/>
    <property type="molecule type" value="Genomic_DNA"/>
</dbReference>
<organism evidence="2 3">
    <name type="scientific">Streptomyces antimycoticus</name>
    <dbReference type="NCBI Taxonomy" id="68175"/>
    <lineage>
        <taxon>Bacteria</taxon>
        <taxon>Bacillati</taxon>
        <taxon>Actinomycetota</taxon>
        <taxon>Actinomycetes</taxon>
        <taxon>Kitasatosporales</taxon>
        <taxon>Streptomycetaceae</taxon>
        <taxon>Streptomyces</taxon>
        <taxon>Streptomyces violaceusniger group</taxon>
    </lineage>
</organism>